<accession>A0A8I0MZU9</accession>
<gene>
    <name evidence="1" type="ORF">PPEP_a4548</name>
</gene>
<organism evidence="1 2">
    <name type="scientific">Pseudoalteromonas peptidolytica F12-50-A1</name>
    <dbReference type="NCBI Taxonomy" id="1315280"/>
    <lineage>
        <taxon>Bacteria</taxon>
        <taxon>Pseudomonadati</taxon>
        <taxon>Pseudomonadota</taxon>
        <taxon>Gammaproteobacteria</taxon>
        <taxon>Alteromonadales</taxon>
        <taxon>Pseudoalteromonadaceae</taxon>
        <taxon>Pseudoalteromonas</taxon>
    </lineage>
</organism>
<protein>
    <submittedName>
        <fullName evidence="1">Uncharacterized protein</fullName>
    </submittedName>
</protein>
<dbReference type="AlphaFoldDB" id="A0A8I0MZU9"/>
<comment type="caution">
    <text evidence="1">The sequence shown here is derived from an EMBL/GenBank/DDBJ whole genome shotgun (WGS) entry which is preliminary data.</text>
</comment>
<reference evidence="1 2" key="1">
    <citation type="submission" date="2015-06" db="EMBL/GenBank/DDBJ databases">
        <title>Genome sequence of Pseudoalteromonas peptidolytica.</title>
        <authorList>
            <person name="Xie B.-B."/>
            <person name="Rong J.-C."/>
            <person name="Qin Q.-L."/>
            <person name="Zhang Y.-Z."/>
        </authorList>
    </citation>
    <scope>NUCLEOTIDE SEQUENCE [LARGE SCALE GENOMIC DNA]</scope>
    <source>
        <strain evidence="1 2">F12-50-A1</strain>
    </source>
</reference>
<name>A0A8I0MZU9_9GAMM</name>
<dbReference type="EMBL" id="AQHF01000032">
    <property type="protein sequence ID" value="MBE0348266.1"/>
    <property type="molecule type" value="Genomic_DNA"/>
</dbReference>
<evidence type="ECO:0000313" key="1">
    <source>
        <dbReference type="EMBL" id="MBE0348266.1"/>
    </source>
</evidence>
<sequence>MLYFCRCSKYNLTTIAKKITHDANTFNHFLLFIFNKITICDLF</sequence>
<proteinExistence type="predicted"/>
<keyword evidence="2" id="KW-1185">Reference proteome</keyword>
<dbReference type="Proteomes" id="UP000660708">
    <property type="component" value="Unassembled WGS sequence"/>
</dbReference>
<evidence type="ECO:0000313" key="2">
    <source>
        <dbReference type="Proteomes" id="UP000660708"/>
    </source>
</evidence>